<evidence type="ECO:0000256" key="5">
    <source>
        <dbReference type="PIRNR" id="PIRNR017875"/>
    </source>
</evidence>
<dbReference type="Proteomes" id="UP000053372">
    <property type="component" value="Unassembled WGS sequence"/>
</dbReference>
<accession>A0A0V7ZTN3</accession>
<comment type="function">
    <text evidence="4">A factor required for optimal assembly of photosystem II (PSII), acting in the early stages of PSII assembly. Also plays a role in replacement of photodamaged D1 (psbA). Assists YidC in synthesis of chlorophyll-binding proteins.</text>
</comment>
<keyword evidence="4" id="KW-0793">Thylakoid</keyword>
<dbReference type="GO" id="GO:0015979">
    <property type="term" value="P:photosynthesis"/>
    <property type="evidence" value="ECO:0007669"/>
    <property type="project" value="UniProtKB-KW"/>
</dbReference>
<dbReference type="PIRSF" id="PIRSF017875">
    <property type="entry name" value="PSII_HCF136"/>
    <property type="match status" value="1"/>
</dbReference>
<dbReference type="EMBL" id="LMTZ01000083">
    <property type="protein sequence ID" value="KST68000.1"/>
    <property type="molecule type" value="Genomic_DNA"/>
</dbReference>
<comment type="caution">
    <text evidence="7">The sequence shown here is derived from an EMBL/GenBank/DDBJ whole genome shotgun (WGS) entry which is preliminary data.</text>
</comment>
<keyword evidence="9" id="KW-1185">Reference proteome</keyword>
<dbReference type="AlphaFoldDB" id="A0A0V7ZTN3"/>
<proteinExistence type="inferred from homology"/>
<dbReference type="RefSeq" id="WP_036269430.1">
    <property type="nucleotide sequence ID" value="NZ_LMTZ01000066.1"/>
</dbReference>
<comment type="similarity">
    <text evidence="4 5">Belongs to the Ycf48 family.</text>
</comment>
<dbReference type="Pfam" id="PF14870">
    <property type="entry name" value="PSII_BNR"/>
    <property type="match status" value="1"/>
</dbReference>
<dbReference type="NCBIfam" id="NF010237">
    <property type="entry name" value="PRK13684.1"/>
    <property type="match status" value="1"/>
</dbReference>
<protein>
    <recommendedName>
        <fullName evidence="4 5">Photosystem II assembly protein Ycf48</fullName>
    </recommendedName>
</protein>
<keyword evidence="3 4" id="KW-0604">Photosystem II</keyword>
<evidence type="ECO:0000313" key="8">
    <source>
        <dbReference type="EMBL" id="KST68375.1"/>
    </source>
</evidence>
<dbReference type="OrthoDB" id="9813892at2"/>
<evidence type="ECO:0000256" key="3">
    <source>
        <dbReference type="ARBA" id="ARBA00023276"/>
    </source>
</evidence>
<evidence type="ECO:0000313" key="9">
    <source>
        <dbReference type="Proteomes" id="UP000053372"/>
    </source>
</evidence>
<comment type="domain">
    <text evidence="4">A 7-bladed beta-propeller torus, about 55 by 55 Angstroms, with a depth of about 25 Angstroms and a central pore.</text>
</comment>
<sequence>MKIWQQKIWQQKIWQQLFGFFLVILLCVGCSKVESIAYNPWDVVALPTEEKILDIAFTQNLEHGYLVGANSTILETQDGGNSWKEINLELGDENYRFNSISFNGQEGWIVGEPALMLHTTDEGRSWSQVILSEKLPGTPVNIVALAENTAEMATDVGAIYQTDNGGKNWKAQVEGAVGIVRNMERSPDGRYVAVSAKGNFYSTWEPGQQTWQPHNRNSSRKVENMGFTGDNQIWMLARGGQIQFSEPNNPEEWQEPIYPEFSTSWGLLDVAYRTPDEVWLSGGSANLLRSTDGGQTWEKDRFVEEVPTNFFKVVFLSEKQGFVIGDRGGYLLKYNPDISEVAPSEGDEA</sequence>
<dbReference type="InterPro" id="IPR015943">
    <property type="entry name" value="WD40/YVTN_repeat-like_dom_sf"/>
</dbReference>
<name>A0A0V7ZTN3_9CYAN</name>
<comment type="subcellular location">
    <subcellularLocation>
        <location evidence="4">Cellular thylakoid lumen</location>
    </subcellularLocation>
    <text evidence="4">Associated with a PSII precusor complex on the lumenal side of the thylakoid membrane.</text>
</comment>
<dbReference type="EMBL" id="LMTZ01000066">
    <property type="protein sequence ID" value="KST68375.1"/>
    <property type="molecule type" value="Genomic_DNA"/>
</dbReference>
<evidence type="ECO:0000256" key="2">
    <source>
        <dbReference type="ARBA" id="ARBA00022729"/>
    </source>
</evidence>
<reference evidence="7 9" key="1">
    <citation type="journal article" date="2015" name="Genome Announc.">
        <title>Draft Genome of the Euendolithic (true boring) Cyanobacterium Mastigocoleus testarum strain BC008.</title>
        <authorList>
            <person name="Guida B.S."/>
            <person name="Garcia-Pichel F."/>
        </authorList>
    </citation>
    <scope>NUCLEOTIDE SEQUENCE [LARGE SCALE GENOMIC DNA]</scope>
    <source>
        <strain evidence="7 9">BC008</strain>
    </source>
</reference>
<evidence type="ECO:0000256" key="1">
    <source>
        <dbReference type="ARBA" id="ARBA00022531"/>
    </source>
</evidence>
<evidence type="ECO:0000259" key="6">
    <source>
        <dbReference type="Pfam" id="PF14870"/>
    </source>
</evidence>
<evidence type="ECO:0000256" key="4">
    <source>
        <dbReference type="HAMAP-Rule" id="MF_01348"/>
    </source>
</evidence>
<keyword evidence="2 4" id="KW-0732">Signal</keyword>
<dbReference type="PANTHER" id="PTHR47199:SF2">
    <property type="entry name" value="PHOTOSYSTEM II STABILITY_ASSEMBLY FACTOR HCF136, CHLOROPLASTIC"/>
    <property type="match status" value="1"/>
</dbReference>
<dbReference type="GO" id="GO:0009523">
    <property type="term" value="C:photosystem II"/>
    <property type="evidence" value="ECO:0007669"/>
    <property type="project" value="UniProtKB-KW"/>
</dbReference>
<dbReference type="Gene3D" id="2.130.10.10">
    <property type="entry name" value="YVTN repeat-like/Quinoprotein amine dehydrogenase"/>
    <property type="match status" value="1"/>
</dbReference>
<dbReference type="GO" id="GO:0031979">
    <property type="term" value="C:plasma membrane-derived thylakoid lumen"/>
    <property type="evidence" value="ECO:0007669"/>
    <property type="project" value="UniProtKB-SubCell"/>
</dbReference>
<dbReference type="SUPFAM" id="SSF110296">
    <property type="entry name" value="Oligoxyloglucan reducing end-specific cellobiohydrolase"/>
    <property type="match status" value="1"/>
</dbReference>
<dbReference type="InterPro" id="IPR028203">
    <property type="entry name" value="PSII_CF48-like_dom"/>
</dbReference>
<dbReference type="HAMAP" id="MF_01348">
    <property type="entry name" value="Ycf48"/>
    <property type="match status" value="1"/>
</dbReference>
<evidence type="ECO:0000313" key="7">
    <source>
        <dbReference type="EMBL" id="KST68000.1"/>
    </source>
</evidence>
<organism evidence="7 9">
    <name type="scientific">Mastigocoleus testarum BC008</name>
    <dbReference type="NCBI Taxonomy" id="371196"/>
    <lineage>
        <taxon>Bacteria</taxon>
        <taxon>Bacillati</taxon>
        <taxon>Cyanobacteriota</taxon>
        <taxon>Cyanophyceae</taxon>
        <taxon>Nostocales</taxon>
        <taxon>Hapalosiphonaceae</taxon>
        <taxon>Mastigocoleus</taxon>
    </lineage>
</organism>
<dbReference type="InterPro" id="IPR016705">
    <property type="entry name" value="Ycf48/Hcf136"/>
</dbReference>
<gene>
    <name evidence="4" type="primary">ycf48</name>
    <name evidence="7" type="ORF">BC008_31960</name>
    <name evidence="8" type="ORF">BC008_33165</name>
</gene>
<feature type="domain" description="Photosynthesis system II assembly factor Ycf48/Hcf136-like" evidence="6">
    <location>
        <begin position="35"/>
        <end position="334"/>
    </location>
</feature>
<keyword evidence="1 4" id="KW-0602">Photosynthesis</keyword>
<dbReference type="PANTHER" id="PTHR47199">
    <property type="entry name" value="PHOTOSYSTEM II STABILITY/ASSEMBLY FACTOR HCF136, CHLOROPLASTIC"/>
    <property type="match status" value="1"/>
</dbReference>